<dbReference type="Pfam" id="PF01381">
    <property type="entry name" value="HTH_3"/>
    <property type="match status" value="1"/>
</dbReference>
<evidence type="ECO:0000313" key="2">
    <source>
        <dbReference type="EMBL" id="NEI52695.1"/>
    </source>
</evidence>
<dbReference type="InterPro" id="IPR010982">
    <property type="entry name" value="Lambda_DNA-bd_dom_sf"/>
</dbReference>
<dbReference type="CDD" id="cd00093">
    <property type="entry name" value="HTH_XRE"/>
    <property type="match status" value="1"/>
</dbReference>
<dbReference type="RefSeq" id="WP_164566541.1">
    <property type="nucleotide sequence ID" value="NZ_WUFC01000046.1"/>
</dbReference>
<evidence type="ECO:0000259" key="1">
    <source>
        <dbReference type="Pfam" id="PF01381"/>
    </source>
</evidence>
<gene>
    <name evidence="2" type="ORF">GR217_34315</name>
</gene>
<organism evidence="2 3">
    <name type="scientific">Rhizobium ruizarguesonis</name>
    <dbReference type="NCBI Taxonomy" id="2081791"/>
    <lineage>
        <taxon>Bacteria</taxon>
        <taxon>Pseudomonadati</taxon>
        <taxon>Pseudomonadota</taxon>
        <taxon>Alphaproteobacteria</taxon>
        <taxon>Hyphomicrobiales</taxon>
        <taxon>Rhizobiaceae</taxon>
        <taxon>Rhizobium/Agrobacterium group</taxon>
        <taxon>Rhizobium</taxon>
    </lineage>
</organism>
<reference evidence="2 3" key="1">
    <citation type="submission" date="2019-12" db="EMBL/GenBank/DDBJ databases">
        <title>Rhizobium genotypes associated with high levels of biological nitrogen fixation by grain legumes in a temperate-maritime cropping system.</title>
        <authorList>
            <person name="Maluk M."/>
            <person name="Francesc Ferrando Molina F."/>
            <person name="Lopez Del Egido L."/>
            <person name="Lafos M."/>
            <person name="Langarica-Fuentes A."/>
            <person name="Gebre Yohannes G."/>
            <person name="Young M.W."/>
            <person name="Martin P."/>
            <person name="Gantlett R."/>
            <person name="Kenicer G."/>
            <person name="Hawes C."/>
            <person name="Begg G.S."/>
            <person name="Quilliam R.S."/>
            <person name="Squire G.R."/>
            <person name="Poole P.S."/>
            <person name="Young P.W."/>
            <person name="Iannetta P.M."/>
            <person name="James E.K."/>
        </authorList>
    </citation>
    <scope>NUCLEOTIDE SEQUENCE [LARGE SCALE GENOMIC DNA]</scope>
    <source>
        <strain evidence="2 3">JHI985</strain>
    </source>
</reference>
<dbReference type="Proteomes" id="UP000661163">
    <property type="component" value="Unassembled WGS sequence"/>
</dbReference>
<dbReference type="EMBL" id="WUFC01000046">
    <property type="protein sequence ID" value="NEI52695.1"/>
    <property type="molecule type" value="Genomic_DNA"/>
</dbReference>
<proteinExistence type="predicted"/>
<dbReference type="InterPro" id="IPR001387">
    <property type="entry name" value="Cro/C1-type_HTH"/>
</dbReference>
<dbReference type="Gene3D" id="1.10.260.40">
    <property type="entry name" value="lambda repressor-like DNA-binding domains"/>
    <property type="match status" value="1"/>
</dbReference>
<protein>
    <submittedName>
        <fullName evidence="2">Helix-turn-helix domain-containing protein</fullName>
    </submittedName>
</protein>
<comment type="caution">
    <text evidence="2">The sequence shown here is derived from an EMBL/GenBank/DDBJ whole genome shotgun (WGS) entry which is preliminary data.</text>
</comment>
<feature type="domain" description="HTH cro/C1-type" evidence="1">
    <location>
        <begin position="46"/>
        <end position="86"/>
    </location>
</feature>
<accession>A0AAE5C6A0</accession>
<dbReference type="AlphaFoldDB" id="A0AAE5C6A0"/>
<sequence length="92" mass="10331">MQVVQFESAKRFKRAQEKAGIQEYSFRDAYELCAFVASEIQASRMNYSKLAEKAGIWPQTVSNIANGITRSPRVSTVLPILKALGFEVFVRG</sequence>
<name>A0AAE5C6A0_9HYPH</name>
<dbReference type="GO" id="GO:0003677">
    <property type="term" value="F:DNA binding"/>
    <property type="evidence" value="ECO:0007669"/>
    <property type="project" value="InterPro"/>
</dbReference>
<evidence type="ECO:0000313" key="3">
    <source>
        <dbReference type="Proteomes" id="UP000661163"/>
    </source>
</evidence>
<dbReference type="SUPFAM" id="SSF47413">
    <property type="entry name" value="lambda repressor-like DNA-binding domains"/>
    <property type="match status" value="1"/>
</dbReference>